<evidence type="ECO:0000256" key="8">
    <source>
        <dbReference type="ARBA" id="ARBA00023136"/>
    </source>
</evidence>
<keyword evidence="7 9" id="KW-0811">Translocation</keyword>
<dbReference type="GO" id="GO:0043953">
    <property type="term" value="P:protein transport by the Tat complex"/>
    <property type="evidence" value="ECO:0007669"/>
    <property type="project" value="UniProtKB-UniRule"/>
</dbReference>
<comment type="subcellular location">
    <subcellularLocation>
        <location evidence="9">Cell membrane</location>
        <topology evidence="9">Single-pass membrane protein</topology>
    </subcellularLocation>
    <subcellularLocation>
        <location evidence="1">Membrane</location>
        <topology evidence="1">Single-pass membrane protein</topology>
    </subcellularLocation>
</comment>
<dbReference type="PANTHER" id="PTHR33162:SF1">
    <property type="entry name" value="SEC-INDEPENDENT PROTEIN TRANSLOCASE PROTEIN TATA, CHLOROPLASTIC"/>
    <property type="match status" value="1"/>
</dbReference>
<keyword evidence="3 9" id="KW-1003">Cell membrane</keyword>
<evidence type="ECO:0000256" key="4">
    <source>
        <dbReference type="ARBA" id="ARBA00022692"/>
    </source>
</evidence>
<evidence type="ECO:0000256" key="5">
    <source>
        <dbReference type="ARBA" id="ARBA00022927"/>
    </source>
</evidence>
<feature type="compositionally biased region" description="Low complexity" evidence="10">
    <location>
        <begin position="109"/>
        <end position="124"/>
    </location>
</feature>
<keyword evidence="2 9" id="KW-0813">Transport</keyword>
<feature type="compositionally biased region" description="Basic and acidic residues" evidence="10">
    <location>
        <begin position="74"/>
        <end position="107"/>
    </location>
</feature>
<keyword evidence="6 9" id="KW-1133">Transmembrane helix</keyword>
<dbReference type="AlphaFoldDB" id="A0A7S6UFP0"/>
<proteinExistence type="inferred from homology"/>
<dbReference type="GO" id="GO:0033281">
    <property type="term" value="C:TAT protein transport complex"/>
    <property type="evidence" value="ECO:0007669"/>
    <property type="project" value="UniProtKB-UniRule"/>
</dbReference>
<dbReference type="NCBIfam" id="TIGR01410">
    <property type="entry name" value="tatB"/>
    <property type="match status" value="1"/>
</dbReference>
<evidence type="ECO:0000256" key="10">
    <source>
        <dbReference type="SAM" id="MobiDB-lite"/>
    </source>
</evidence>
<gene>
    <name evidence="9 11" type="primary">tatB</name>
    <name evidence="11" type="ORF">INQ41_12405</name>
</gene>
<feature type="region of interest" description="Disordered" evidence="10">
    <location>
        <begin position="74"/>
        <end position="162"/>
    </location>
</feature>
<comment type="similarity">
    <text evidence="9">Belongs to the TatB family.</text>
</comment>
<evidence type="ECO:0000256" key="9">
    <source>
        <dbReference type="HAMAP-Rule" id="MF_00237"/>
    </source>
</evidence>
<comment type="subunit">
    <text evidence="9">The Tat system comprises two distinct complexes: a TatABC complex, containing multiple copies of TatA, TatB and TatC subunits, and a separate TatA complex, containing only TatA subunits. Substrates initially bind to the TatABC complex, which probably triggers association of the separate TatA complex to form the active translocon.</text>
</comment>
<feature type="compositionally biased region" description="Low complexity" evidence="10">
    <location>
        <begin position="142"/>
        <end position="162"/>
    </location>
</feature>
<keyword evidence="8 9" id="KW-0472">Membrane</keyword>
<name>A0A7S6UFP0_9GAMM</name>
<sequence>MFDIGFSELFVVAIVALMVLGPERLPRAARFTGLWVRRARAQWYSVKSELERELADDELKKSLARTRDELRELGTELKNQGRDLHDDLRREGQGIEKSVKHAEKSVKDAVAPVTRAAATAAAPALGHDAAEQDGDAIRGDTPDAGPAEPVAGAGAGTPDPQP</sequence>
<keyword evidence="12" id="KW-1185">Reference proteome</keyword>
<dbReference type="GO" id="GO:0008320">
    <property type="term" value="F:protein transmembrane transporter activity"/>
    <property type="evidence" value="ECO:0007669"/>
    <property type="project" value="UniProtKB-UniRule"/>
</dbReference>
<accession>A0A7S6UFP0</accession>
<dbReference type="PANTHER" id="PTHR33162">
    <property type="entry name" value="SEC-INDEPENDENT PROTEIN TRANSLOCASE PROTEIN TATA, CHLOROPLASTIC"/>
    <property type="match status" value="1"/>
</dbReference>
<evidence type="ECO:0000256" key="6">
    <source>
        <dbReference type="ARBA" id="ARBA00022989"/>
    </source>
</evidence>
<evidence type="ECO:0000313" key="12">
    <source>
        <dbReference type="Proteomes" id="UP000594059"/>
    </source>
</evidence>
<protein>
    <recommendedName>
        <fullName evidence="9">Sec-independent protein translocase protein TatB</fullName>
    </recommendedName>
</protein>
<reference evidence="11 12" key="1">
    <citation type="submission" date="2020-10" db="EMBL/GenBank/DDBJ databases">
        <title>complete genome sequencing of Lysobacter sp. H21R20.</title>
        <authorList>
            <person name="Bae J.-W."/>
            <person name="Lee S.-Y."/>
        </authorList>
    </citation>
    <scope>NUCLEOTIDE SEQUENCE [LARGE SCALE GENOMIC DNA]</scope>
    <source>
        <strain evidence="11 12">H21R20</strain>
    </source>
</reference>
<dbReference type="Proteomes" id="UP000594059">
    <property type="component" value="Chromosome"/>
</dbReference>
<evidence type="ECO:0000313" key="11">
    <source>
        <dbReference type="EMBL" id="QOW19395.1"/>
    </source>
</evidence>
<dbReference type="Pfam" id="PF02416">
    <property type="entry name" value="TatA_B_E"/>
    <property type="match status" value="1"/>
</dbReference>
<comment type="function">
    <text evidence="9">Part of the twin-arginine translocation (Tat) system that transports large folded proteins containing a characteristic twin-arginine motif in their signal peptide across membranes. Together with TatC, TatB is part of a receptor directly interacting with Tat signal peptides. TatB may form an oligomeric binding site that transiently accommodates folded Tat precursor proteins before their translocation.</text>
</comment>
<dbReference type="RefSeq" id="WP_193984903.1">
    <property type="nucleotide sequence ID" value="NZ_CP063656.1"/>
</dbReference>
<evidence type="ECO:0000256" key="7">
    <source>
        <dbReference type="ARBA" id="ARBA00023010"/>
    </source>
</evidence>
<dbReference type="InterPro" id="IPR003369">
    <property type="entry name" value="TatA/B/E"/>
</dbReference>
<evidence type="ECO:0000256" key="3">
    <source>
        <dbReference type="ARBA" id="ARBA00022475"/>
    </source>
</evidence>
<dbReference type="InterPro" id="IPR018448">
    <property type="entry name" value="TatB"/>
</dbReference>
<dbReference type="HAMAP" id="MF_00237">
    <property type="entry name" value="TatB"/>
    <property type="match status" value="1"/>
</dbReference>
<dbReference type="PRINTS" id="PR01506">
    <property type="entry name" value="TATBPROTEIN"/>
</dbReference>
<keyword evidence="4 9" id="KW-0812">Transmembrane</keyword>
<organism evidence="11 12">
    <name type="scientific">Novilysobacter ciconiae</name>
    <dbReference type="NCBI Taxonomy" id="2781022"/>
    <lineage>
        <taxon>Bacteria</taxon>
        <taxon>Pseudomonadati</taxon>
        <taxon>Pseudomonadota</taxon>
        <taxon>Gammaproteobacteria</taxon>
        <taxon>Lysobacterales</taxon>
        <taxon>Lysobacteraceae</taxon>
        <taxon>Novilysobacter</taxon>
    </lineage>
</organism>
<dbReference type="Gene3D" id="1.20.5.3310">
    <property type="match status" value="1"/>
</dbReference>
<keyword evidence="5 9" id="KW-0653">Protein transport</keyword>
<evidence type="ECO:0000256" key="2">
    <source>
        <dbReference type="ARBA" id="ARBA00022448"/>
    </source>
</evidence>
<dbReference type="KEGG" id="lcic:INQ41_12405"/>
<dbReference type="EMBL" id="CP063656">
    <property type="protein sequence ID" value="QOW19395.1"/>
    <property type="molecule type" value="Genomic_DNA"/>
</dbReference>
<evidence type="ECO:0000256" key="1">
    <source>
        <dbReference type="ARBA" id="ARBA00004167"/>
    </source>
</evidence>